<reference evidence="3" key="1">
    <citation type="submission" date="2025-08" db="UniProtKB">
        <authorList>
            <consortium name="RefSeq"/>
        </authorList>
    </citation>
    <scope>IDENTIFICATION</scope>
    <source>
        <tissue evidence="3">Seedling</tissue>
    </source>
</reference>
<gene>
    <name evidence="3" type="primary">LOC132800236</name>
</gene>
<sequence length="200" mass="23156">MSSANIIQEEHDEKSLTPRDENVLKKHVQFFDRNNDGFIYPWETYQGFRAIGCGIALSAFSALFINMGLSGKTRPGKFPSLLFPIEIQHITKAKHGSDSGVYDHDGRFVPLKFEEIFKKYARTTPDALTSDELSKMIKENRESKDYKGWIGAYVEWKILYYLCKDRRGLLRKETVRGVYDGTLFEHMERETLAAKKNNFL</sequence>
<evidence type="ECO:0000256" key="1">
    <source>
        <dbReference type="ARBA" id="ARBA00006765"/>
    </source>
</evidence>
<organism evidence="2 3">
    <name type="scientific">Ziziphus jujuba</name>
    <name type="common">Chinese jujube</name>
    <name type="synonym">Ziziphus sativa</name>
    <dbReference type="NCBI Taxonomy" id="326968"/>
    <lineage>
        <taxon>Eukaryota</taxon>
        <taxon>Viridiplantae</taxon>
        <taxon>Streptophyta</taxon>
        <taxon>Embryophyta</taxon>
        <taxon>Tracheophyta</taxon>
        <taxon>Spermatophyta</taxon>
        <taxon>Magnoliopsida</taxon>
        <taxon>eudicotyledons</taxon>
        <taxon>Gunneridae</taxon>
        <taxon>Pentapetalae</taxon>
        <taxon>rosids</taxon>
        <taxon>fabids</taxon>
        <taxon>Rosales</taxon>
        <taxon>Rhamnaceae</taxon>
        <taxon>Paliureae</taxon>
        <taxon>Ziziphus</taxon>
    </lineage>
</organism>
<dbReference type="SUPFAM" id="SSF47473">
    <property type="entry name" value="EF-hand"/>
    <property type="match status" value="1"/>
</dbReference>
<dbReference type="RefSeq" id="XP_060669477.1">
    <property type="nucleotide sequence ID" value="XM_060813494.1"/>
</dbReference>
<dbReference type="PANTHER" id="PTHR31495">
    <property type="entry name" value="PEROXYGENASE 3-RELATED"/>
    <property type="match status" value="1"/>
</dbReference>
<dbReference type="Pfam" id="PF05042">
    <property type="entry name" value="Caleosin"/>
    <property type="match status" value="1"/>
</dbReference>
<protein>
    <submittedName>
        <fullName evidence="3">Probable peroxygenase 4</fullName>
    </submittedName>
</protein>
<proteinExistence type="inferred from homology"/>
<dbReference type="PANTHER" id="PTHR31495:SF1">
    <property type="entry name" value="INACTIVE PEROXYGENASE-LIKE PROTEIN-RELATED"/>
    <property type="match status" value="1"/>
</dbReference>
<dbReference type="InterPro" id="IPR011992">
    <property type="entry name" value="EF-hand-dom_pair"/>
</dbReference>
<dbReference type="Proteomes" id="UP001652623">
    <property type="component" value="Chromosome 12"/>
</dbReference>
<evidence type="ECO:0000313" key="2">
    <source>
        <dbReference type="Proteomes" id="UP001652623"/>
    </source>
</evidence>
<dbReference type="GeneID" id="132800236"/>
<comment type="similarity">
    <text evidence="1">Belongs to the caleosin family.</text>
</comment>
<accession>A0ABM3ZYD8</accession>
<dbReference type="InterPro" id="IPR007736">
    <property type="entry name" value="Caleosin-related"/>
</dbReference>
<keyword evidence="2" id="KW-1185">Reference proteome</keyword>
<name>A0ABM3ZYD8_ZIZJJ</name>
<evidence type="ECO:0000313" key="3">
    <source>
        <dbReference type="RefSeq" id="XP_060669477.1"/>
    </source>
</evidence>